<keyword evidence="2" id="KW-1185">Reference proteome</keyword>
<name>A0A319CAK2_9EURO</name>
<dbReference type="VEuPathDB" id="FungiDB:BO82DRAFT_402545"/>
<sequence length="90" mass="10023">MSSIDYSKWDNIDTDSESENAVTYLHIDPISGLAPPAWQAGRIGTVIVARRDRKDLSPEHYEATWMYIDYMIDFFGNGGPPVGASIQGED</sequence>
<dbReference type="OrthoDB" id="437457at2759"/>
<evidence type="ECO:0000313" key="2">
    <source>
        <dbReference type="Proteomes" id="UP000248340"/>
    </source>
</evidence>
<dbReference type="AlphaFoldDB" id="A0A319CAK2"/>
<evidence type="ECO:0000313" key="1">
    <source>
        <dbReference type="EMBL" id="PYH81280.1"/>
    </source>
</evidence>
<reference evidence="1 2" key="1">
    <citation type="submission" date="2016-12" db="EMBL/GenBank/DDBJ databases">
        <title>The genomes of Aspergillus section Nigri reveals drivers in fungal speciation.</title>
        <authorList>
            <consortium name="DOE Joint Genome Institute"/>
            <person name="Vesth T.C."/>
            <person name="Nybo J."/>
            <person name="Theobald S."/>
            <person name="Brandl J."/>
            <person name="Frisvad J.C."/>
            <person name="Nielsen K.F."/>
            <person name="Lyhne E.K."/>
            <person name="Kogle M.E."/>
            <person name="Kuo A."/>
            <person name="Riley R."/>
            <person name="Clum A."/>
            <person name="Nolan M."/>
            <person name="Lipzen A."/>
            <person name="Salamov A."/>
            <person name="Henrissat B."/>
            <person name="Wiebenga A."/>
            <person name="De Vries R.P."/>
            <person name="Grigoriev I.V."/>
            <person name="Mortensen U.H."/>
            <person name="Andersen M.R."/>
            <person name="Baker S.E."/>
        </authorList>
    </citation>
    <scope>NUCLEOTIDE SEQUENCE [LARGE SCALE GENOMIC DNA]</scope>
    <source>
        <strain evidence="1 2">CBS 121591</strain>
    </source>
</reference>
<accession>A0A319CAK2</accession>
<dbReference type="Proteomes" id="UP000248340">
    <property type="component" value="Unassembled WGS sequence"/>
</dbReference>
<dbReference type="RefSeq" id="XP_025491480.1">
    <property type="nucleotide sequence ID" value="XM_025639325.1"/>
</dbReference>
<proteinExistence type="predicted"/>
<gene>
    <name evidence="1" type="ORF">BO82DRAFT_402545</name>
</gene>
<organism evidence="1 2">
    <name type="scientific">Aspergillus uvarum CBS 121591</name>
    <dbReference type="NCBI Taxonomy" id="1448315"/>
    <lineage>
        <taxon>Eukaryota</taxon>
        <taxon>Fungi</taxon>
        <taxon>Dikarya</taxon>
        <taxon>Ascomycota</taxon>
        <taxon>Pezizomycotina</taxon>
        <taxon>Eurotiomycetes</taxon>
        <taxon>Eurotiomycetidae</taxon>
        <taxon>Eurotiales</taxon>
        <taxon>Aspergillaceae</taxon>
        <taxon>Aspergillus</taxon>
        <taxon>Aspergillus subgen. Circumdati</taxon>
    </lineage>
</organism>
<protein>
    <submittedName>
        <fullName evidence="1">Uncharacterized protein</fullName>
    </submittedName>
</protein>
<dbReference type="EMBL" id="KZ821703">
    <property type="protein sequence ID" value="PYH81280.1"/>
    <property type="molecule type" value="Genomic_DNA"/>
</dbReference>
<dbReference type="GeneID" id="37142067"/>